<evidence type="ECO:0000256" key="1">
    <source>
        <dbReference type="SAM" id="Phobius"/>
    </source>
</evidence>
<dbReference type="Pfam" id="PF00149">
    <property type="entry name" value="Metallophos"/>
    <property type="match status" value="1"/>
</dbReference>
<feature type="transmembrane region" description="Helical" evidence="1">
    <location>
        <begin position="164"/>
        <end position="183"/>
    </location>
</feature>
<feature type="transmembrane region" description="Helical" evidence="1">
    <location>
        <begin position="113"/>
        <end position="139"/>
    </location>
</feature>
<evidence type="ECO:0000313" key="3">
    <source>
        <dbReference type="EMBL" id="CAB3399446.1"/>
    </source>
</evidence>
<dbReference type="PANTHER" id="PTHR31302">
    <property type="entry name" value="TRANSMEMBRANE PROTEIN WITH METALLOPHOSPHOESTERASE DOMAIN-RELATED"/>
    <property type="match status" value="1"/>
</dbReference>
<gene>
    <name evidence="3" type="ORF">CBOVIS_LOCUS2569</name>
</gene>
<organism evidence="3 4">
    <name type="scientific">Caenorhabditis bovis</name>
    <dbReference type="NCBI Taxonomy" id="2654633"/>
    <lineage>
        <taxon>Eukaryota</taxon>
        <taxon>Metazoa</taxon>
        <taxon>Ecdysozoa</taxon>
        <taxon>Nematoda</taxon>
        <taxon>Chromadorea</taxon>
        <taxon>Rhabditida</taxon>
        <taxon>Rhabditina</taxon>
        <taxon>Rhabditomorpha</taxon>
        <taxon>Rhabditoidea</taxon>
        <taxon>Rhabditidae</taxon>
        <taxon>Peloderinae</taxon>
        <taxon>Caenorhabditis</taxon>
    </lineage>
</organism>
<comment type="caution">
    <text evidence="3">The sequence shown here is derived from an EMBL/GenBank/DDBJ whole genome shotgun (WGS) entry which is preliminary data.</text>
</comment>
<accession>A0A8S1EH42</accession>
<dbReference type="Proteomes" id="UP000494206">
    <property type="component" value="Unassembled WGS sequence"/>
</dbReference>
<evidence type="ECO:0000313" key="4">
    <source>
        <dbReference type="Proteomes" id="UP000494206"/>
    </source>
</evidence>
<evidence type="ECO:0000259" key="2">
    <source>
        <dbReference type="Pfam" id="PF00149"/>
    </source>
</evidence>
<sequence length="442" mass="49659">MDVRTRVLLVTFLIIHSGFALARLCTTGVVNYRLTRLHTIVMTLTGMMFASTYIWRRVNISIRYFFPSAPEVNRRLRLLCVKDIAQGFLILFLFLSHIAFFFFYIFLGSEPNFFAFICLTLVAAYAHLLVFLILADAFYQISKLVHKKITSNSVYEYLKANRSYHIFLALVLAFLFTFGGLYATQRDPIITRANIPMKTFENDSGGNVTLALLTDIHIGPTVGRRRISTIVKMTNELKPDIIAIAGDLADGLVVDLKGAAEPLCELRAPGGVYFATGNHEYMHGDVREWFDFLKKCNITILHNANRHVNINGHEFCMAGADDLYAEKAHLPGHGMDLKKSLEGCTQDSTNILLAHQPNAAKRALDDADLSQRVNLILSGHTHAGQMYLFVPIVHIANAFVRGLYYNKIADNYVYVSAGVNYFGPPIKIFGGCEIIQINMFKP</sequence>
<dbReference type="OrthoDB" id="783096at2759"/>
<dbReference type="EMBL" id="CADEPM010000002">
    <property type="protein sequence ID" value="CAB3399446.1"/>
    <property type="molecule type" value="Genomic_DNA"/>
</dbReference>
<feature type="transmembrane region" description="Helical" evidence="1">
    <location>
        <begin position="38"/>
        <end position="55"/>
    </location>
</feature>
<dbReference type="PANTHER" id="PTHR31302:SF0">
    <property type="entry name" value="TRANSMEMBRANE PROTEIN WITH METALLOPHOSPHOESTERASE DOMAIN"/>
    <property type="match status" value="1"/>
</dbReference>
<dbReference type="InterPro" id="IPR051158">
    <property type="entry name" value="Metallophosphoesterase_sf"/>
</dbReference>
<dbReference type="InterPro" id="IPR004843">
    <property type="entry name" value="Calcineurin-like_PHP"/>
</dbReference>
<keyword evidence="1" id="KW-0472">Membrane</keyword>
<feature type="domain" description="Calcineurin-like phosphoesterase" evidence="2">
    <location>
        <begin position="210"/>
        <end position="383"/>
    </location>
</feature>
<dbReference type="GO" id="GO:0016787">
    <property type="term" value="F:hydrolase activity"/>
    <property type="evidence" value="ECO:0007669"/>
    <property type="project" value="InterPro"/>
</dbReference>
<feature type="transmembrane region" description="Helical" evidence="1">
    <location>
        <begin position="84"/>
        <end position="107"/>
    </location>
</feature>
<reference evidence="3 4" key="1">
    <citation type="submission" date="2020-04" db="EMBL/GenBank/DDBJ databases">
        <authorList>
            <person name="Laetsch R D."/>
            <person name="Stevens L."/>
            <person name="Kumar S."/>
            <person name="Blaxter L. M."/>
        </authorList>
    </citation>
    <scope>NUCLEOTIDE SEQUENCE [LARGE SCALE GENOMIC DNA]</scope>
</reference>
<keyword evidence="4" id="KW-1185">Reference proteome</keyword>
<dbReference type="InterPro" id="IPR029052">
    <property type="entry name" value="Metallo-depent_PP-like"/>
</dbReference>
<protein>
    <recommendedName>
        <fullName evidence="2">Calcineurin-like phosphoesterase domain-containing protein</fullName>
    </recommendedName>
</protein>
<dbReference type="Gene3D" id="3.60.21.10">
    <property type="match status" value="1"/>
</dbReference>
<keyword evidence="1" id="KW-0812">Transmembrane</keyword>
<dbReference type="AlphaFoldDB" id="A0A8S1EH42"/>
<dbReference type="SUPFAM" id="SSF56300">
    <property type="entry name" value="Metallo-dependent phosphatases"/>
    <property type="match status" value="1"/>
</dbReference>
<dbReference type="CDD" id="cd07385">
    <property type="entry name" value="MPP_YkuE_C"/>
    <property type="match status" value="1"/>
</dbReference>
<keyword evidence="1" id="KW-1133">Transmembrane helix</keyword>
<name>A0A8S1EH42_9PELO</name>
<proteinExistence type="predicted"/>